<name>A0A1V6WZR7_PENNA</name>
<feature type="domain" description="NYN" evidence="2">
    <location>
        <begin position="29"/>
        <end position="163"/>
    </location>
</feature>
<evidence type="ECO:0000313" key="5">
    <source>
        <dbReference type="Proteomes" id="UP000191691"/>
    </source>
</evidence>
<reference evidence="5" key="1">
    <citation type="journal article" date="2017" name="Nat. Microbiol.">
        <title>Global analysis of biosynthetic gene clusters reveals vast potential of secondary metabolite production in Penicillium species.</title>
        <authorList>
            <person name="Nielsen J.C."/>
            <person name="Grijseels S."/>
            <person name="Prigent S."/>
            <person name="Ji B."/>
            <person name="Dainat J."/>
            <person name="Nielsen K.F."/>
            <person name="Frisvad J.C."/>
            <person name="Workman M."/>
            <person name="Nielsen J."/>
        </authorList>
    </citation>
    <scope>NUCLEOTIDE SEQUENCE [LARGE SCALE GENOMIC DNA]</scope>
    <source>
        <strain evidence="5">IBT 13039</strain>
    </source>
</reference>
<dbReference type="Gene3D" id="3.30.420.610">
    <property type="entry name" value="LOTUS domain-like"/>
    <property type="match status" value="1"/>
</dbReference>
<evidence type="ECO:0000313" key="4">
    <source>
        <dbReference type="EMBL" id="OQE68328.1"/>
    </source>
</evidence>
<dbReference type="CDD" id="cd11297">
    <property type="entry name" value="PIN_LabA-like_N_1"/>
    <property type="match status" value="1"/>
</dbReference>
<dbReference type="Pfam" id="PF01936">
    <property type="entry name" value="NYN"/>
    <property type="match status" value="1"/>
</dbReference>
<dbReference type="InterPro" id="IPR041966">
    <property type="entry name" value="LOTUS-like"/>
</dbReference>
<dbReference type="AlphaFoldDB" id="A0A1V6WZR7"/>
<gene>
    <name evidence="4" type="ORF">PENNAL_c0155G03669</name>
</gene>
<feature type="domain" description="HTH OST-type" evidence="3">
    <location>
        <begin position="210"/>
        <end position="256"/>
    </location>
</feature>
<dbReference type="PANTHER" id="PTHR35811">
    <property type="entry name" value="SLR1870 PROTEIN"/>
    <property type="match status" value="1"/>
</dbReference>
<feature type="region of interest" description="Disordered" evidence="1">
    <location>
        <begin position="177"/>
        <end position="213"/>
    </location>
</feature>
<dbReference type="InterPro" id="IPR025605">
    <property type="entry name" value="OST-HTH/LOTUS_dom"/>
</dbReference>
<proteinExistence type="predicted"/>
<feature type="region of interest" description="Disordered" evidence="1">
    <location>
        <begin position="256"/>
        <end position="280"/>
    </location>
</feature>
<feature type="compositionally biased region" description="Polar residues" evidence="1">
    <location>
        <begin position="200"/>
        <end position="213"/>
    </location>
</feature>
<dbReference type="EMBL" id="MOOB01000155">
    <property type="protein sequence ID" value="OQE68328.1"/>
    <property type="molecule type" value="Genomic_DNA"/>
</dbReference>
<organism evidence="4 5">
    <name type="scientific">Penicillium nalgiovense</name>
    <dbReference type="NCBI Taxonomy" id="60175"/>
    <lineage>
        <taxon>Eukaryota</taxon>
        <taxon>Fungi</taxon>
        <taxon>Dikarya</taxon>
        <taxon>Ascomycota</taxon>
        <taxon>Pezizomycotina</taxon>
        <taxon>Eurotiomycetes</taxon>
        <taxon>Eurotiomycetidae</taxon>
        <taxon>Eurotiales</taxon>
        <taxon>Aspergillaceae</taxon>
        <taxon>Penicillium</taxon>
    </lineage>
</organism>
<sequence>MTLDIDHDNDHDNHSFLYTHAMACDTTPKLAVLVDAENAQYSIIGLLLAEIAKYGTAHVKRAFGDWTDHRLDGWSNELLNQSIQPIQQTAYTHGKNTTDSAMVINAMDLLYSNCVDGFCLVSSDSDFTPLATRVRESGLMVFGFGEHKTPKAFVAACDKFIYTEDLVCPSGLVPHSDRAEVPQSHNSVQQAKEDGHPAIRQQNTTENSLNNSGWARLSDVGEHLTTQHPEFNISTHGYSKLSKLFSDSPNFDIEHRLSQADKPPELYVRKRKTSPRSAQI</sequence>
<evidence type="ECO:0000259" key="3">
    <source>
        <dbReference type="Pfam" id="PF12872"/>
    </source>
</evidence>
<feature type="compositionally biased region" description="Basic and acidic residues" evidence="1">
    <location>
        <begin position="256"/>
        <end position="268"/>
    </location>
</feature>
<evidence type="ECO:0008006" key="6">
    <source>
        <dbReference type="Google" id="ProtNLM"/>
    </source>
</evidence>
<dbReference type="Gene3D" id="3.40.50.1010">
    <property type="entry name" value="5'-nuclease"/>
    <property type="match status" value="1"/>
</dbReference>
<dbReference type="CDD" id="cd10146">
    <property type="entry name" value="LabA_like_C"/>
    <property type="match status" value="1"/>
</dbReference>
<dbReference type="Pfam" id="PF12872">
    <property type="entry name" value="OST-HTH"/>
    <property type="match status" value="1"/>
</dbReference>
<dbReference type="PANTHER" id="PTHR35811:SF1">
    <property type="entry name" value="HTH OST-TYPE DOMAIN-CONTAINING PROTEIN"/>
    <property type="match status" value="1"/>
</dbReference>
<evidence type="ECO:0000259" key="2">
    <source>
        <dbReference type="Pfam" id="PF01936"/>
    </source>
</evidence>
<evidence type="ECO:0000256" key="1">
    <source>
        <dbReference type="SAM" id="MobiDB-lite"/>
    </source>
</evidence>
<dbReference type="OMA" id="THAMACD"/>
<accession>A0A1V6WZR7</accession>
<dbReference type="Proteomes" id="UP000191691">
    <property type="component" value="Unassembled WGS sequence"/>
</dbReference>
<protein>
    <recommendedName>
        <fullName evidence="6">HTH OST-type domain-containing protein</fullName>
    </recommendedName>
</protein>
<comment type="caution">
    <text evidence="4">The sequence shown here is derived from an EMBL/GenBank/DDBJ whole genome shotgun (WGS) entry which is preliminary data.</text>
</comment>
<keyword evidence="5" id="KW-1185">Reference proteome</keyword>
<dbReference type="InterPro" id="IPR021139">
    <property type="entry name" value="NYN"/>
</dbReference>
<dbReference type="GO" id="GO:0004540">
    <property type="term" value="F:RNA nuclease activity"/>
    <property type="evidence" value="ECO:0007669"/>
    <property type="project" value="InterPro"/>
</dbReference>